<dbReference type="EMBL" id="CATQJL010000316">
    <property type="protein sequence ID" value="CAJ0608427.1"/>
    <property type="molecule type" value="Genomic_DNA"/>
</dbReference>
<accession>A0AA36HDX7</accession>
<keyword evidence="3" id="KW-1185">Reference proteome</keyword>
<feature type="chain" id="PRO_5041298443" evidence="1">
    <location>
        <begin position="20"/>
        <end position="81"/>
    </location>
</feature>
<reference evidence="2" key="1">
    <citation type="submission" date="2023-07" db="EMBL/GenBank/DDBJ databases">
        <authorList>
            <consortium name="CYATHOMIX"/>
        </authorList>
    </citation>
    <scope>NUCLEOTIDE SEQUENCE</scope>
    <source>
        <strain evidence="2">N/A</strain>
    </source>
</reference>
<evidence type="ECO:0000313" key="2">
    <source>
        <dbReference type="EMBL" id="CAJ0608427.1"/>
    </source>
</evidence>
<organism evidence="2 3">
    <name type="scientific">Cylicocyclus nassatus</name>
    <name type="common">Nematode worm</name>
    <dbReference type="NCBI Taxonomy" id="53992"/>
    <lineage>
        <taxon>Eukaryota</taxon>
        <taxon>Metazoa</taxon>
        <taxon>Ecdysozoa</taxon>
        <taxon>Nematoda</taxon>
        <taxon>Chromadorea</taxon>
        <taxon>Rhabditida</taxon>
        <taxon>Rhabditina</taxon>
        <taxon>Rhabditomorpha</taxon>
        <taxon>Strongyloidea</taxon>
        <taxon>Strongylidae</taxon>
        <taxon>Cylicocyclus</taxon>
    </lineage>
</organism>
<protein>
    <submittedName>
        <fullName evidence="2">Uncharacterized protein</fullName>
    </submittedName>
</protein>
<keyword evidence="1" id="KW-0732">Signal</keyword>
<dbReference type="Proteomes" id="UP001176961">
    <property type="component" value="Unassembled WGS sequence"/>
</dbReference>
<comment type="caution">
    <text evidence="2">The sequence shown here is derived from an EMBL/GenBank/DDBJ whole genome shotgun (WGS) entry which is preliminary data.</text>
</comment>
<proteinExistence type="predicted"/>
<evidence type="ECO:0000313" key="3">
    <source>
        <dbReference type="Proteomes" id="UP001176961"/>
    </source>
</evidence>
<dbReference type="AlphaFoldDB" id="A0AA36HDX7"/>
<sequence length="81" mass="9517">MSVWYTVVLSFTLIFVVDAQQFAQQFYNPWEVLMFLPQFPTPAPMYIDYYNSLGYETDEKGNVWQGNDNAKFMIIAKPSYP</sequence>
<name>A0AA36HDX7_CYLNA</name>
<evidence type="ECO:0000256" key="1">
    <source>
        <dbReference type="SAM" id="SignalP"/>
    </source>
</evidence>
<feature type="signal peptide" evidence="1">
    <location>
        <begin position="1"/>
        <end position="19"/>
    </location>
</feature>
<gene>
    <name evidence="2" type="ORF">CYNAS_LOCUS20410</name>
</gene>